<feature type="transmembrane region" description="Helical" evidence="5">
    <location>
        <begin position="150"/>
        <end position="170"/>
    </location>
</feature>
<feature type="transmembrane region" description="Helical" evidence="5">
    <location>
        <begin position="77"/>
        <end position="94"/>
    </location>
</feature>
<proteinExistence type="predicted"/>
<feature type="transmembrane region" description="Helical" evidence="5">
    <location>
        <begin position="207"/>
        <end position="228"/>
    </location>
</feature>
<protein>
    <recommendedName>
        <fullName evidence="6">Integral membrane bound transporter domain-containing protein</fullName>
    </recommendedName>
</protein>
<evidence type="ECO:0000256" key="1">
    <source>
        <dbReference type="ARBA" id="ARBA00004141"/>
    </source>
</evidence>
<dbReference type="RefSeq" id="WP_205108106.1">
    <property type="nucleotide sequence ID" value="NZ_BAAAHT010000013.1"/>
</dbReference>
<accession>A0ABS2L408</accession>
<gene>
    <name evidence="7" type="ORF">JOE66_001470</name>
</gene>
<dbReference type="InterPro" id="IPR049453">
    <property type="entry name" value="Memb_transporter_dom"/>
</dbReference>
<evidence type="ECO:0000256" key="5">
    <source>
        <dbReference type="SAM" id="Phobius"/>
    </source>
</evidence>
<keyword evidence="2 5" id="KW-0812">Transmembrane</keyword>
<keyword evidence="8" id="KW-1185">Reference proteome</keyword>
<dbReference type="EMBL" id="JAFBBU010000001">
    <property type="protein sequence ID" value="MBM7471836.1"/>
    <property type="molecule type" value="Genomic_DNA"/>
</dbReference>
<feature type="transmembrane region" description="Helical" evidence="5">
    <location>
        <begin position="265"/>
        <end position="290"/>
    </location>
</feature>
<feature type="transmembrane region" description="Helical" evidence="5">
    <location>
        <begin position="302"/>
        <end position="321"/>
    </location>
</feature>
<comment type="subcellular location">
    <subcellularLocation>
        <location evidence="1">Membrane</location>
        <topology evidence="1">Multi-pass membrane protein</topology>
    </subcellularLocation>
</comment>
<sequence length="375" mass="38427">MSEPNSFRSYTASVFGFGDHNGAHRGALRVGFSVLVPLVALYATGHMQWSIYAAFGAFASVYGRGSGSVARLKMQATAGGVLVVTVVLGALVATTAEKDWVIVAIAAIWASAVALASEVFRWAPPGPLFAVFGLCSVASIPSGWSEVPVAAGISLLAAVFAVAVGQIGAIRRRLPSTHPADATVSAEIPAPTSIWRRIRSTLASRRGIVRIGRFGVAAGLAGAISTGLGIGHPYWAILTAVVPLVASDLTISLAKGTQRVLGTTIGLAVAWALLSLNLSGLWVILLVVALQIVAELLVMRNYGLALVFITPLALVMVSLAHTANPNQLIADRAVETLLGTVVGLAVALASRNLMRPSAVGRGGTDGPIGTSGTGG</sequence>
<feature type="transmembrane region" description="Helical" evidence="5">
    <location>
        <begin position="26"/>
        <end position="43"/>
    </location>
</feature>
<evidence type="ECO:0000313" key="7">
    <source>
        <dbReference type="EMBL" id="MBM7471836.1"/>
    </source>
</evidence>
<evidence type="ECO:0000256" key="2">
    <source>
        <dbReference type="ARBA" id="ARBA00022692"/>
    </source>
</evidence>
<evidence type="ECO:0000256" key="3">
    <source>
        <dbReference type="ARBA" id="ARBA00022989"/>
    </source>
</evidence>
<dbReference type="Pfam" id="PF13515">
    <property type="entry name" value="FUSC_2"/>
    <property type="match status" value="1"/>
</dbReference>
<organism evidence="7 8">
    <name type="scientific">Subtercola frigoramans</name>
    <dbReference type="NCBI Taxonomy" id="120298"/>
    <lineage>
        <taxon>Bacteria</taxon>
        <taxon>Bacillati</taxon>
        <taxon>Actinomycetota</taxon>
        <taxon>Actinomycetes</taxon>
        <taxon>Micrococcales</taxon>
        <taxon>Microbacteriaceae</taxon>
        <taxon>Subtercola</taxon>
    </lineage>
</organism>
<evidence type="ECO:0000256" key="4">
    <source>
        <dbReference type="ARBA" id="ARBA00023136"/>
    </source>
</evidence>
<keyword evidence="3 5" id="KW-1133">Transmembrane helix</keyword>
<evidence type="ECO:0000313" key="8">
    <source>
        <dbReference type="Proteomes" id="UP000776164"/>
    </source>
</evidence>
<reference evidence="7 8" key="1">
    <citation type="submission" date="2021-01" db="EMBL/GenBank/DDBJ databases">
        <title>Sequencing the genomes of 1000 actinobacteria strains.</title>
        <authorList>
            <person name="Klenk H.-P."/>
        </authorList>
    </citation>
    <scope>NUCLEOTIDE SEQUENCE [LARGE SCALE GENOMIC DNA]</scope>
    <source>
        <strain evidence="7 8">DSM 13057</strain>
    </source>
</reference>
<keyword evidence="4 5" id="KW-0472">Membrane</keyword>
<feature type="domain" description="Integral membrane bound transporter" evidence="6">
    <location>
        <begin position="220"/>
        <end position="346"/>
    </location>
</feature>
<feature type="transmembrane region" description="Helical" evidence="5">
    <location>
        <begin position="100"/>
        <end position="120"/>
    </location>
</feature>
<name>A0ABS2L408_9MICO</name>
<evidence type="ECO:0000259" key="6">
    <source>
        <dbReference type="Pfam" id="PF13515"/>
    </source>
</evidence>
<feature type="transmembrane region" description="Helical" evidence="5">
    <location>
        <begin position="333"/>
        <end position="350"/>
    </location>
</feature>
<dbReference type="Proteomes" id="UP000776164">
    <property type="component" value="Unassembled WGS sequence"/>
</dbReference>
<comment type="caution">
    <text evidence="7">The sequence shown here is derived from an EMBL/GenBank/DDBJ whole genome shotgun (WGS) entry which is preliminary data.</text>
</comment>